<evidence type="ECO:0000256" key="1">
    <source>
        <dbReference type="SAM" id="SignalP"/>
    </source>
</evidence>
<feature type="signal peptide" evidence="1">
    <location>
        <begin position="1"/>
        <end position="19"/>
    </location>
</feature>
<keyword evidence="3" id="KW-1185">Reference proteome</keyword>
<name>A0ABX7BSL9_9HYPH</name>
<sequence>MRITIALPLLLALAMPAFAQSTSIDLTDNVPGATGVTYLDLARAIAPDLEASDGLYGGTLAMAVRNLVFAEDPPVSHLPLSFYSASAVAFTSGGAELVALLLDADAETTGALGASVLAIFDPAHPEAPVDIADVASDQHTSFDEAALLPLGTGDDALVVSSSHFNSSQGYRNTSVLAMLDGKLVELASIFTLNESYCGLEREQIPALAPVPAAGTDRWAPFTVTVTETTSLETAECDLPGVTAGTRAASATFSWNAATGGYEPDSTALEDLMAETEARF</sequence>
<dbReference type="RefSeq" id="WP_201653483.1">
    <property type="nucleotide sequence ID" value="NZ_CP068047.1"/>
</dbReference>
<feature type="chain" id="PRO_5047427316" evidence="1">
    <location>
        <begin position="20"/>
        <end position="279"/>
    </location>
</feature>
<evidence type="ECO:0000313" key="3">
    <source>
        <dbReference type="Proteomes" id="UP000595460"/>
    </source>
</evidence>
<dbReference type="Proteomes" id="UP000595460">
    <property type="component" value="Chromosome"/>
</dbReference>
<evidence type="ECO:0000313" key="2">
    <source>
        <dbReference type="EMBL" id="QQR34908.1"/>
    </source>
</evidence>
<organism evidence="2 3">
    <name type="scientific">Devosia oryziradicis</name>
    <dbReference type="NCBI Taxonomy" id="2801335"/>
    <lineage>
        <taxon>Bacteria</taxon>
        <taxon>Pseudomonadati</taxon>
        <taxon>Pseudomonadota</taxon>
        <taxon>Alphaproteobacteria</taxon>
        <taxon>Hyphomicrobiales</taxon>
        <taxon>Devosiaceae</taxon>
        <taxon>Devosia</taxon>
    </lineage>
</organism>
<reference evidence="2 3" key="1">
    <citation type="submission" date="2021-01" db="EMBL/GenBank/DDBJ databases">
        <title>Genome seq and assembly of Devosia sp. G19.</title>
        <authorList>
            <person name="Chhetri G."/>
        </authorList>
    </citation>
    <scope>NUCLEOTIDE SEQUENCE [LARGE SCALE GENOMIC DNA]</scope>
    <source>
        <strain evidence="2 3">G19</strain>
    </source>
</reference>
<dbReference type="EMBL" id="CP068047">
    <property type="protein sequence ID" value="QQR34908.1"/>
    <property type="molecule type" value="Genomic_DNA"/>
</dbReference>
<gene>
    <name evidence="2" type="ORF">JI749_11005</name>
</gene>
<accession>A0ABX7BSL9</accession>
<proteinExistence type="predicted"/>
<protein>
    <submittedName>
        <fullName evidence="2">Uncharacterized protein</fullName>
    </submittedName>
</protein>
<keyword evidence="1" id="KW-0732">Signal</keyword>